<reference evidence="5" key="1">
    <citation type="submission" date="2016-11" db="EMBL/GenBank/DDBJ databases">
        <authorList>
            <person name="Varghese N."/>
            <person name="Submissions S."/>
        </authorList>
    </citation>
    <scope>NUCLEOTIDE SEQUENCE [LARGE SCALE GENOMIC DNA]</scope>
    <source>
        <strain evidence="5">DSM 16917</strain>
    </source>
</reference>
<name>A0A1M5ZQ96_9GAMM</name>
<dbReference type="PANTHER" id="PTHR11845">
    <property type="entry name" value="5'-DEOXYNUCLEOTIDASE HDDC2"/>
    <property type="match status" value="1"/>
</dbReference>
<keyword evidence="1" id="KW-0479">Metal-binding</keyword>
<feature type="domain" description="HD" evidence="3">
    <location>
        <begin position="18"/>
        <end position="179"/>
    </location>
</feature>
<dbReference type="Proteomes" id="UP000184268">
    <property type="component" value="Unassembled WGS sequence"/>
</dbReference>
<dbReference type="EMBL" id="FQXG01000014">
    <property type="protein sequence ID" value="SHI26299.1"/>
    <property type="molecule type" value="Genomic_DNA"/>
</dbReference>
<evidence type="ECO:0000259" key="3">
    <source>
        <dbReference type="Pfam" id="PF13023"/>
    </source>
</evidence>
<dbReference type="InterPro" id="IPR039356">
    <property type="entry name" value="YfbR/HDDC2"/>
</dbReference>
<evidence type="ECO:0000256" key="2">
    <source>
        <dbReference type="ARBA" id="ARBA00022801"/>
    </source>
</evidence>
<accession>A0A1M5ZQ96</accession>
<sequence length="204" mass="23189">MSQPLHAIQQVLDFIVEIEKLKDVHRKTRPVGLERFENSAEHSWHVCLSALMLHPYADKPVNIDRVIKMLLIHDLGEIDAGDTIIYASETPENKQAEEQGVKRLLALLPSSVAEGYLALWQEFEAGDSDDARFARAIDRVPPLLHNLNGDGHSWRKHDVSKEMVLRVNSRIGEGVPALWQLLQRQLDQAEQDGLLRSEQSRSHE</sequence>
<evidence type="ECO:0000313" key="5">
    <source>
        <dbReference type="Proteomes" id="UP000184268"/>
    </source>
</evidence>
<keyword evidence="2 4" id="KW-0378">Hydrolase</keyword>
<dbReference type="GO" id="GO:0002953">
    <property type="term" value="F:5'-deoxynucleotidase activity"/>
    <property type="evidence" value="ECO:0007669"/>
    <property type="project" value="InterPro"/>
</dbReference>
<dbReference type="STRING" id="299255.SAMN02745129_0472"/>
<dbReference type="SUPFAM" id="SSF109604">
    <property type="entry name" value="HD-domain/PDEase-like"/>
    <property type="match status" value="1"/>
</dbReference>
<dbReference type="Gene3D" id="1.10.3210.10">
    <property type="entry name" value="Hypothetical protein af1432"/>
    <property type="match status" value="1"/>
</dbReference>
<dbReference type="GO" id="GO:0046872">
    <property type="term" value="F:metal ion binding"/>
    <property type="evidence" value="ECO:0007669"/>
    <property type="project" value="UniProtKB-KW"/>
</dbReference>
<dbReference type="Pfam" id="PF13023">
    <property type="entry name" value="HD_3"/>
    <property type="match status" value="1"/>
</dbReference>
<keyword evidence="5" id="KW-1185">Reference proteome</keyword>
<gene>
    <name evidence="4" type="ORF">SAMN02745129_0472</name>
</gene>
<evidence type="ECO:0000256" key="1">
    <source>
        <dbReference type="ARBA" id="ARBA00022723"/>
    </source>
</evidence>
<dbReference type="GO" id="GO:0005737">
    <property type="term" value="C:cytoplasm"/>
    <property type="evidence" value="ECO:0007669"/>
    <property type="project" value="TreeGrafter"/>
</dbReference>
<evidence type="ECO:0000313" key="4">
    <source>
        <dbReference type="EMBL" id="SHI26299.1"/>
    </source>
</evidence>
<dbReference type="PANTHER" id="PTHR11845:SF13">
    <property type="entry name" value="5'-DEOXYNUCLEOTIDASE HDDC2"/>
    <property type="match status" value="1"/>
</dbReference>
<organism evidence="4 5">
    <name type="scientific">Ferrimonas marina</name>
    <dbReference type="NCBI Taxonomy" id="299255"/>
    <lineage>
        <taxon>Bacteria</taxon>
        <taxon>Pseudomonadati</taxon>
        <taxon>Pseudomonadota</taxon>
        <taxon>Gammaproteobacteria</taxon>
        <taxon>Alteromonadales</taxon>
        <taxon>Ferrimonadaceae</taxon>
        <taxon>Ferrimonas</taxon>
    </lineage>
</organism>
<dbReference type="RefSeq" id="WP_067665564.1">
    <property type="nucleotide sequence ID" value="NZ_FQXG01000014.1"/>
</dbReference>
<proteinExistence type="predicted"/>
<protein>
    <submittedName>
        <fullName evidence="4">Putative hydrolases of HD superfamily</fullName>
    </submittedName>
</protein>
<dbReference type="InterPro" id="IPR006674">
    <property type="entry name" value="HD_domain"/>
</dbReference>
<dbReference type="OrthoDB" id="9796032at2"/>
<dbReference type="AlphaFoldDB" id="A0A1M5ZQ96"/>